<keyword evidence="2" id="KW-0732">Signal</keyword>
<gene>
    <name evidence="3" type="ORF">R3P38DRAFT_3127968</name>
</gene>
<organism evidence="3 4">
    <name type="scientific">Favolaschia claudopus</name>
    <dbReference type="NCBI Taxonomy" id="2862362"/>
    <lineage>
        <taxon>Eukaryota</taxon>
        <taxon>Fungi</taxon>
        <taxon>Dikarya</taxon>
        <taxon>Basidiomycota</taxon>
        <taxon>Agaricomycotina</taxon>
        <taxon>Agaricomycetes</taxon>
        <taxon>Agaricomycetidae</taxon>
        <taxon>Agaricales</taxon>
        <taxon>Marasmiineae</taxon>
        <taxon>Mycenaceae</taxon>
        <taxon>Favolaschia</taxon>
    </lineage>
</organism>
<accession>A0AAV9Z9T8</accession>
<feature type="chain" id="PRO_5043990309" description="Secreted protein" evidence="2">
    <location>
        <begin position="26"/>
        <end position="107"/>
    </location>
</feature>
<reference evidence="3 4" key="1">
    <citation type="journal article" date="2024" name="J Genomics">
        <title>Draft genome sequencing and assembly of Favolaschia claudopus CIRM-BRFM 2984 isolated from oak limbs.</title>
        <authorList>
            <person name="Navarro D."/>
            <person name="Drula E."/>
            <person name="Chaduli D."/>
            <person name="Cazenave R."/>
            <person name="Ahrendt S."/>
            <person name="Wang J."/>
            <person name="Lipzen A."/>
            <person name="Daum C."/>
            <person name="Barry K."/>
            <person name="Grigoriev I.V."/>
            <person name="Favel A."/>
            <person name="Rosso M.N."/>
            <person name="Martin F."/>
        </authorList>
    </citation>
    <scope>NUCLEOTIDE SEQUENCE [LARGE SCALE GENOMIC DNA]</scope>
    <source>
        <strain evidence="3 4">CIRM-BRFM 2984</strain>
    </source>
</reference>
<dbReference type="EMBL" id="JAWWNJ010000175">
    <property type="protein sequence ID" value="KAK6975059.1"/>
    <property type="molecule type" value="Genomic_DNA"/>
</dbReference>
<feature type="region of interest" description="Disordered" evidence="1">
    <location>
        <begin position="74"/>
        <end position="107"/>
    </location>
</feature>
<evidence type="ECO:0000313" key="4">
    <source>
        <dbReference type="Proteomes" id="UP001362999"/>
    </source>
</evidence>
<evidence type="ECO:0000256" key="1">
    <source>
        <dbReference type="SAM" id="MobiDB-lite"/>
    </source>
</evidence>
<dbReference type="AlphaFoldDB" id="A0AAV9Z9T8"/>
<evidence type="ECO:0000313" key="3">
    <source>
        <dbReference type="EMBL" id="KAK6975059.1"/>
    </source>
</evidence>
<dbReference type="Proteomes" id="UP001362999">
    <property type="component" value="Unassembled WGS sequence"/>
</dbReference>
<name>A0AAV9Z9T8_9AGAR</name>
<protein>
    <recommendedName>
        <fullName evidence="5">Secreted protein</fullName>
    </recommendedName>
</protein>
<evidence type="ECO:0000256" key="2">
    <source>
        <dbReference type="SAM" id="SignalP"/>
    </source>
</evidence>
<sequence length="107" mass="12158">MSRLRKLCLLFWNFSSMTQLFSTAAHPPLRTVKSRSHLTTPLHPPAAAPTMMTQTARPPIESRCAPSLVKITTFSHRHASPKSTRHSTAQVKRRPPRHTRRLPPPTY</sequence>
<feature type="signal peptide" evidence="2">
    <location>
        <begin position="1"/>
        <end position="25"/>
    </location>
</feature>
<feature type="compositionally biased region" description="Basic residues" evidence="1">
    <location>
        <begin position="75"/>
        <end position="101"/>
    </location>
</feature>
<proteinExistence type="predicted"/>
<keyword evidence="4" id="KW-1185">Reference proteome</keyword>
<evidence type="ECO:0008006" key="5">
    <source>
        <dbReference type="Google" id="ProtNLM"/>
    </source>
</evidence>
<comment type="caution">
    <text evidence="3">The sequence shown here is derived from an EMBL/GenBank/DDBJ whole genome shotgun (WGS) entry which is preliminary data.</text>
</comment>